<accession>A0A2U3KES9</accession>
<dbReference type="AlphaFoldDB" id="A0A2U3KES9"/>
<evidence type="ECO:0000256" key="1">
    <source>
        <dbReference type="SAM" id="Phobius"/>
    </source>
</evidence>
<name>A0A2U3KES9_9FIRM</name>
<protein>
    <submittedName>
        <fullName evidence="2">Uncharacterized protein</fullName>
    </submittedName>
</protein>
<sequence length="244" mass="28557">MRQKKWEIYLVVVLSVASFSIYFIKNLIFHDVWAILSDLLSQIAFLPIYILLSTIMIDSLLSQREKGQRIKKLNMVIGAFFSESGVELLQSLSKYDQTSVETARLILLDDWNQKVVRMKKRLAEDGFQMNSRLSELEGLKTKLLGKRDFLLRMLENPNLLEHESFTELLWAIFHLTEELVSRQDLKQLSDADYHHFSVDIGRAYGLLILEWLTYMIHLKEDYPFLFSYAARTNPFDPEARAEIS</sequence>
<evidence type="ECO:0000313" key="2">
    <source>
        <dbReference type="EMBL" id="SPF38175.1"/>
    </source>
</evidence>
<keyword evidence="1" id="KW-0472">Membrane</keyword>
<keyword evidence="1" id="KW-1133">Transmembrane helix</keyword>
<feature type="transmembrane region" description="Helical" evidence="1">
    <location>
        <begin position="7"/>
        <end position="24"/>
    </location>
</feature>
<proteinExistence type="predicted"/>
<dbReference type="Proteomes" id="UP000238916">
    <property type="component" value="Unassembled WGS sequence"/>
</dbReference>
<evidence type="ECO:0000313" key="3">
    <source>
        <dbReference type="Proteomes" id="UP000238916"/>
    </source>
</evidence>
<keyword evidence="1" id="KW-0812">Transmembrane</keyword>
<gene>
    <name evidence="2" type="ORF">SBF1_190109</name>
</gene>
<organism evidence="2 3">
    <name type="scientific">Candidatus Desulfosporosinus infrequens</name>
    <dbReference type="NCBI Taxonomy" id="2043169"/>
    <lineage>
        <taxon>Bacteria</taxon>
        <taxon>Bacillati</taxon>
        <taxon>Bacillota</taxon>
        <taxon>Clostridia</taxon>
        <taxon>Eubacteriales</taxon>
        <taxon>Desulfitobacteriaceae</taxon>
        <taxon>Desulfosporosinus</taxon>
    </lineage>
</organism>
<dbReference type="EMBL" id="OMOF01000101">
    <property type="protein sequence ID" value="SPF38175.1"/>
    <property type="molecule type" value="Genomic_DNA"/>
</dbReference>
<dbReference type="OrthoDB" id="9799090at2"/>
<feature type="transmembrane region" description="Helical" evidence="1">
    <location>
        <begin position="39"/>
        <end position="61"/>
    </location>
</feature>
<reference evidence="3" key="1">
    <citation type="submission" date="2018-02" db="EMBL/GenBank/DDBJ databases">
        <authorList>
            <person name="Hausmann B."/>
        </authorList>
    </citation>
    <scope>NUCLEOTIDE SEQUENCE [LARGE SCALE GENOMIC DNA]</scope>
    <source>
        <strain evidence="3">Peat soil MAG SbF1</strain>
    </source>
</reference>